<feature type="transmembrane region" description="Helical" evidence="14">
    <location>
        <begin position="522"/>
        <end position="549"/>
    </location>
</feature>
<keyword evidence="11" id="KW-0503">Monooxygenase</keyword>
<reference evidence="15" key="1">
    <citation type="submission" date="2020-11" db="EMBL/GenBank/DDBJ databases">
        <authorList>
            <person name="Tran Van P."/>
        </authorList>
    </citation>
    <scope>NUCLEOTIDE SEQUENCE</scope>
</reference>
<evidence type="ECO:0000256" key="1">
    <source>
        <dbReference type="ARBA" id="ARBA00001971"/>
    </source>
</evidence>
<comment type="subcellular location">
    <subcellularLocation>
        <location evidence="3">Endoplasmic reticulum membrane</location>
        <topology evidence="3">Peripheral membrane protein</topology>
    </subcellularLocation>
    <subcellularLocation>
        <location evidence="2">Microsome membrane</location>
        <topology evidence="2">Peripheral membrane protein</topology>
    </subcellularLocation>
</comment>
<dbReference type="Gene3D" id="1.10.630.10">
    <property type="entry name" value="Cytochrome P450"/>
    <property type="match status" value="2"/>
</dbReference>
<keyword evidence="9" id="KW-0560">Oxidoreductase</keyword>
<dbReference type="GO" id="GO:0020037">
    <property type="term" value="F:heme binding"/>
    <property type="evidence" value="ECO:0007669"/>
    <property type="project" value="InterPro"/>
</dbReference>
<dbReference type="CDD" id="cd11056">
    <property type="entry name" value="CYP6-like"/>
    <property type="match status" value="2"/>
</dbReference>
<evidence type="ECO:0000256" key="7">
    <source>
        <dbReference type="ARBA" id="ARBA00022824"/>
    </source>
</evidence>
<evidence type="ECO:0000256" key="11">
    <source>
        <dbReference type="ARBA" id="ARBA00023033"/>
    </source>
</evidence>
<dbReference type="AlphaFoldDB" id="A0A7R9DZR6"/>
<dbReference type="GO" id="GO:0004497">
    <property type="term" value="F:monooxygenase activity"/>
    <property type="evidence" value="ECO:0007669"/>
    <property type="project" value="UniProtKB-KW"/>
</dbReference>
<protein>
    <recommendedName>
        <fullName evidence="16">Cytochrome P450</fullName>
    </recommendedName>
</protein>
<comment type="cofactor">
    <cofactor evidence="1 13">
        <name>heme</name>
        <dbReference type="ChEBI" id="CHEBI:30413"/>
    </cofactor>
</comment>
<dbReference type="SUPFAM" id="SSF48264">
    <property type="entry name" value="Cytochrome P450"/>
    <property type="match status" value="2"/>
</dbReference>
<dbReference type="GO" id="GO:0005789">
    <property type="term" value="C:endoplasmic reticulum membrane"/>
    <property type="evidence" value="ECO:0007669"/>
    <property type="project" value="UniProtKB-SubCell"/>
</dbReference>
<comment type="similarity">
    <text evidence="4">Belongs to the cytochrome P450 family.</text>
</comment>
<dbReference type="FunFam" id="1.10.630.10:FF:000042">
    <property type="entry name" value="Cytochrome P450"/>
    <property type="match status" value="2"/>
</dbReference>
<gene>
    <name evidence="15" type="ORF">TMSB3V08_LOCUS570</name>
</gene>
<dbReference type="InterPro" id="IPR050476">
    <property type="entry name" value="Insect_CytP450_Detox"/>
</dbReference>
<feature type="transmembrane region" description="Helical" evidence="14">
    <location>
        <begin position="23"/>
        <end position="42"/>
    </location>
</feature>
<evidence type="ECO:0000256" key="8">
    <source>
        <dbReference type="ARBA" id="ARBA00022848"/>
    </source>
</evidence>
<keyword evidence="5 13" id="KW-0349">Heme</keyword>
<evidence type="ECO:0000256" key="14">
    <source>
        <dbReference type="SAM" id="Phobius"/>
    </source>
</evidence>
<name>A0A7R9DZR6_9NEOP</name>
<evidence type="ECO:0000256" key="3">
    <source>
        <dbReference type="ARBA" id="ARBA00004406"/>
    </source>
</evidence>
<dbReference type="InterPro" id="IPR036396">
    <property type="entry name" value="Cyt_P450_sf"/>
</dbReference>
<evidence type="ECO:0000313" key="15">
    <source>
        <dbReference type="EMBL" id="CAD7423588.1"/>
    </source>
</evidence>
<dbReference type="InterPro" id="IPR017972">
    <property type="entry name" value="Cyt_P450_CS"/>
</dbReference>
<keyword evidence="14" id="KW-0812">Transmembrane</keyword>
<dbReference type="PANTHER" id="PTHR24292">
    <property type="entry name" value="CYTOCHROME P450"/>
    <property type="match status" value="1"/>
</dbReference>
<dbReference type="PRINTS" id="PR00385">
    <property type="entry name" value="P450"/>
</dbReference>
<keyword evidence="6 13" id="KW-0479">Metal-binding</keyword>
<evidence type="ECO:0000256" key="9">
    <source>
        <dbReference type="ARBA" id="ARBA00023002"/>
    </source>
</evidence>
<dbReference type="PANTHER" id="PTHR24292:SF45">
    <property type="entry name" value="CYTOCHROME P450 6G1-RELATED"/>
    <property type="match status" value="1"/>
</dbReference>
<keyword evidence="14" id="KW-1133">Transmembrane helix</keyword>
<evidence type="ECO:0000256" key="10">
    <source>
        <dbReference type="ARBA" id="ARBA00023004"/>
    </source>
</evidence>
<evidence type="ECO:0000256" key="2">
    <source>
        <dbReference type="ARBA" id="ARBA00004174"/>
    </source>
</evidence>
<evidence type="ECO:0000256" key="13">
    <source>
        <dbReference type="PIRSR" id="PIRSR602401-1"/>
    </source>
</evidence>
<sequence length="1052" mass="121390">MHELIKALYRQRNDKQMALFDSLLVDATVALISLITLLYFYFEHKFTYWKKRGVPFVKPLPIVGNFRDVLLQWRSPSHFFEDLYNEGRGKPLLGFYVFGRPSLLVRDPAIIKNVLVKDFNIFFDRHIECDAKTDPLGHLNLFVIKGKPWRDIRTKLTPIFTSGKMRNMFPLIVNCTVNLKEYLKGLSLSSKSPIEVKETMSKFTTDVISSCAYGIEANSLKDPDAEFRNFGRYAFTFSFFRTFEMMVMFFFPSFVKLGKFKFFSNATTGFLRKMFWDVILTREKNYVKSNDLINLLIQLKNKGSIEDDSNDLKADDKIMDAGTKINEFTGDTLVAQAAVFFTAGFETTATTLSFCLYELALSPDIQTKLRREIVDVMSKNEEITYDIVQRMTYLDMVVSETLRKYTPFAFLDRVCSKDYVEPVTGTMIEKGTIVYISLHGLHTDPEYFPDPERFDPERFSEENKRSITPYTYLPFGEGPHNCIGSRFGLMSVKCCLTHILAEYEVFKCPETPFPLQYSNKSIMALFFDSLLVDVTVALISLITLLYFYFEHKFTYWKKRGVPFVKPLPFVGNFRDVLLQWRSPSHFFEDIYKKGRGKPLIGFYIFGKPSVVIRDPAIVKNVLVKDFNIFSDRHIECDPKTDPLGHQNLFVIKGQPWKNLRAKITPVFTSGKMRRMFPLISDCAANLKRYIHDLDDYGKERHIEVKETMAKFTTDVISSCAFGIEANSLKDPDAEFRIFGKLAFVLSFRRAFEFTVLFFLPKLVHLGKFSFFSAATAEYFRKVLWDVIKVREKTPSGRNDLIDLLIQLKNKGFIQDDEVVKMNGELSKDERTEKLELSDDTLVAQAAVFFTAGFETNATTLSFCLYELALSPDIQTKLRREIVDVMHKQGEDITYETLHQMKYLHMVVSETLRKYTPFAFLERVCSKDYLEPVTGKIIEKGTPVYISLHGLHKDPEYFPEPERFDPERFSEENKRSITPYTYLPFGEGPHNCIGSRFGLMVVKCSLAYILAEYEVDKCSDTPVPLQFSEKAIVLTSTTGIPLIFRRVAGALDK</sequence>
<evidence type="ECO:0000256" key="6">
    <source>
        <dbReference type="ARBA" id="ARBA00022723"/>
    </source>
</evidence>
<feature type="binding site" description="axial binding residue" evidence="13">
    <location>
        <position position="991"/>
    </location>
    <ligand>
        <name>heme</name>
        <dbReference type="ChEBI" id="CHEBI:30413"/>
    </ligand>
    <ligandPart>
        <name>Fe</name>
        <dbReference type="ChEBI" id="CHEBI:18248"/>
    </ligandPart>
</feature>
<dbReference type="InterPro" id="IPR002401">
    <property type="entry name" value="Cyt_P450_E_grp-I"/>
</dbReference>
<evidence type="ECO:0000256" key="4">
    <source>
        <dbReference type="ARBA" id="ARBA00010617"/>
    </source>
</evidence>
<accession>A0A7R9DZR6</accession>
<dbReference type="Pfam" id="PF00067">
    <property type="entry name" value="p450"/>
    <property type="match status" value="2"/>
</dbReference>
<feature type="transmembrane region" description="Helical" evidence="14">
    <location>
        <begin position="233"/>
        <end position="255"/>
    </location>
</feature>
<dbReference type="GO" id="GO:0005506">
    <property type="term" value="F:iron ion binding"/>
    <property type="evidence" value="ECO:0007669"/>
    <property type="project" value="InterPro"/>
</dbReference>
<keyword evidence="7" id="KW-0256">Endoplasmic reticulum</keyword>
<keyword evidence="12 14" id="KW-0472">Membrane</keyword>
<keyword evidence="10 13" id="KW-0408">Iron</keyword>
<keyword evidence="8" id="KW-0492">Microsome</keyword>
<dbReference type="EMBL" id="OB792690">
    <property type="protein sequence ID" value="CAD7423588.1"/>
    <property type="molecule type" value="Genomic_DNA"/>
</dbReference>
<evidence type="ECO:0000256" key="5">
    <source>
        <dbReference type="ARBA" id="ARBA00022617"/>
    </source>
</evidence>
<evidence type="ECO:0000256" key="12">
    <source>
        <dbReference type="ARBA" id="ARBA00023136"/>
    </source>
</evidence>
<organism evidence="15">
    <name type="scientific">Timema monikensis</name>
    <dbReference type="NCBI Taxonomy" id="170555"/>
    <lineage>
        <taxon>Eukaryota</taxon>
        <taxon>Metazoa</taxon>
        <taxon>Ecdysozoa</taxon>
        <taxon>Arthropoda</taxon>
        <taxon>Hexapoda</taxon>
        <taxon>Insecta</taxon>
        <taxon>Pterygota</taxon>
        <taxon>Neoptera</taxon>
        <taxon>Polyneoptera</taxon>
        <taxon>Phasmatodea</taxon>
        <taxon>Timematodea</taxon>
        <taxon>Timematoidea</taxon>
        <taxon>Timematidae</taxon>
        <taxon>Timema</taxon>
    </lineage>
</organism>
<dbReference type="PROSITE" id="PS00086">
    <property type="entry name" value="CYTOCHROME_P450"/>
    <property type="match status" value="2"/>
</dbReference>
<evidence type="ECO:0008006" key="16">
    <source>
        <dbReference type="Google" id="ProtNLM"/>
    </source>
</evidence>
<dbReference type="GO" id="GO:0016705">
    <property type="term" value="F:oxidoreductase activity, acting on paired donors, with incorporation or reduction of molecular oxygen"/>
    <property type="evidence" value="ECO:0007669"/>
    <property type="project" value="InterPro"/>
</dbReference>
<dbReference type="InterPro" id="IPR001128">
    <property type="entry name" value="Cyt_P450"/>
</dbReference>
<proteinExistence type="inferred from homology"/>
<dbReference type="PRINTS" id="PR00463">
    <property type="entry name" value="EP450I"/>
</dbReference>